<organism evidence="1 2">
    <name type="scientific">Tetragenococcus halophilus subsp. halophilus</name>
    <dbReference type="NCBI Taxonomy" id="1513897"/>
    <lineage>
        <taxon>Bacteria</taxon>
        <taxon>Bacillati</taxon>
        <taxon>Bacillota</taxon>
        <taxon>Bacilli</taxon>
        <taxon>Lactobacillales</taxon>
        <taxon>Enterococcaceae</taxon>
        <taxon>Tetragenococcus</taxon>
    </lineage>
</organism>
<dbReference type="Proteomes" id="UP000236214">
    <property type="component" value="Unassembled WGS sequence"/>
</dbReference>
<dbReference type="Pfam" id="PF02272">
    <property type="entry name" value="DHHA1"/>
    <property type="match status" value="1"/>
</dbReference>
<dbReference type="PANTHER" id="PTHR47618">
    <property type="entry name" value="BIFUNCTIONAL OLIGORIBONUCLEASE AND PAP PHOSPHATASE NRNA"/>
    <property type="match status" value="1"/>
</dbReference>
<accession>A0A2H6C4W0</accession>
<dbReference type="InterPro" id="IPR000160">
    <property type="entry name" value="GGDEF_dom"/>
</dbReference>
<dbReference type="EMBL" id="BDEC01000013">
    <property type="protein sequence ID" value="GBD67618.1"/>
    <property type="molecule type" value="Genomic_DNA"/>
</dbReference>
<dbReference type="InterPro" id="IPR003156">
    <property type="entry name" value="DHHA1_dom"/>
</dbReference>
<reference evidence="1 2" key="1">
    <citation type="submission" date="2016-05" db="EMBL/GenBank/DDBJ databases">
        <title>Whole genome sequencing of Tetragenococcus halophilus subsp. halophilus NISL 7118.</title>
        <authorList>
            <person name="Shiwa Y."/>
            <person name="Nishimura I."/>
            <person name="Yoshikawa H."/>
            <person name="Koyama Y."/>
            <person name="Oguma T."/>
        </authorList>
    </citation>
    <scope>NUCLEOTIDE SEQUENCE [LARGE SCALE GENOMIC DNA]</scope>
    <source>
        <strain evidence="1 2">NISL 7118</strain>
    </source>
</reference>
<evidence type="ECO:0000313" key="2">
    <source>
        <dbReference type="Proteomes" id="UP000236214"/>
    </source>
</evidence>
<dbReference type="PROSITE" id="PS50887">
    <property type="entry name" value="GGDEF"/>
    <property type="match status" value="1"/>
</dbReference>
<dbReference type="InterPro" id="IPR038763">
    <property type="entry name" value="DHH_sf"/>
</dbReference>
<dbReference type="Pfam" id="PF24898">
    <property type="entry name" value="GGDEF_GdpP"/>
    <property type="match status" value="1"/>
</dbReference>
<name>A0A2H6C4W0_TETHA</name>
<dbReference type="GO" id="GO:0003676">
    <property type="term" value="F:nucleic acid binding"/>
    <property type="evidence" value="ECO:0007669"/>
    <property type="project" value="InterPro"/>
</dbReference>
<dbReference type="PANTHER" id="PTHR47618:SF2">
    <property type="entry name" value="CYCLIC-DI-AMP PHOSPHODIESTERASE GDPP"/>
    <property type="match status" value="1"/>
</dbReference>
<proteinExistence type="predicted"/>
<dbReference type="Pfam" id="PF01368">
    <property type="entry name" value="DHH"/>
    <property type="match status" value="1"/>
</dbReference>
<dbReference type="AlphaFoldDB" id="A0A2H6C4W0"/>
<dbReference type="InterPro" id="IPR001667">
    <property type="entry name" value="DDH_dom"/>
</dbReference>
<evidence type="ECO:0000313" key="1">
    <source>
        <dbReference type="EMBL" id="GBD67618.1"/>
    </source>
</evidence>
<dbReference type="Gene3D" id="3.90.1640.10">
    <property type="entry name" value="inorganic pyrophosphatase (n-terminal core)"/>
    <property type="match status" value="1"/>
</dbReference>
<sequence length="484" mass="54582">MTVIGIISLDNYDDIIDKMDDKNISLLNTLVTTMISDWANEYHIFYKRVNTDRYFFVASMNEFEQIKEKKFDILQRLKESNTNSEFVLTMSMGVAYGHSSMEKIGEVAQNNLDMALARGGDQVVLKDADSQAKPQFFGGQTEGTIRRTRTRSRAMSTSLKKIFSENKKIFIMGHRYPDMDAIGSAFGVAALAQFNQKECYVIIEQDEVTEDTERCLTEINKHPEIAKLIFSGKKALEYIDDDSVLVMVDYNRPSLSISKEAFEAFDKIMIIDHHRRGEEFPDHPLLTYVEPASSSASELVAELIQFQSNKRKKVPKFIAGLLLSGIYVDTKSFFTRTTAQTFQMASYLKSHGADLTLVRYLLSSDLNSYLQMSELVARSEYITKNIVVAAASENEIYDNVTASKAADTLLSMNDIEAAFVITKQFEHEISINARSSGGVNVQRIMEKLGGGGHFSNAATQIKDQSMKEVQKSLINELKKLDDKE</sequence>
<dbReference type="Gene3D" id="3.10.310.30">
    <property type="match status" value="1"/>
</dbReference>
<dbReference type="InterPro" id="IPR051319">
    <property type="entry name" value="Oligoribo/pAp-PDE_c-di-AMP_PDE"/>
</dbReference>
<comment type="caution">
    <text evidence="1">The sequence shown here is derived from an EMBL/GenBank/DDBJ whole genome shotgun (WGS) entry which is preliminary data.</text>
</comment>
<keyword evidence="2" id="KW-1185">Reference proteome</keyword>
<dbReference type="SUPFAM" id="SSF64182">
    <property type="entry name" value="DHH phosphoesterases"/>
    <property type="match status" value="1"/>
</dbReference>
<gene>
    <name evidence="1" type="ORF">TEHN7118_0424</name>
</gene>
<protein>
    <submittedName>
        <fullName evidence="1">Uncharacterized protein</fullName>
    </submittedName>
</protein>
<dbReference type="RefSeq" id="WP_014123407.1">
    <property type="nucleotide sequence ID" value="NZ_BAABQP010000028.1"/>
</dbReference>
<dbReference type="FunFam" id="3.90.1640.10:FF:000002">
    <property type="entry name" value="Cyclic-di-AMP phosphodiesterase"/>
    <property type="match status" value="1"/>
</dbReference>